<dbReference type="Pfam" id="PF14566">
    <property type="entry name" value="PTPlike_phytase"/>
    <property type="match status" value="3"/>
</dbReference>
<dbReference type="InterPro" id="IPR029021">
    <property type="entry name" value="Prot-tyrosine_phosphatase-like"/>
</dbReference>
<dbReference type="Gene3D" id="3.90.190.10">
    <property type="entry name" value="Protein tyrosine phosphatase superfamily"/>
    <property type="match status" value="3"/>
</dbReference>
<dbReference type="PANTHER" id="PTHR23339">
    <property type="entry name" value="TYROSINE SPECIFIC PROTEIN PHOSPHATASE AND DUAL SPECIFICITY PROTEIN PHOSPHATASE"/>
    <property type="match status" value="1"/>
</dbReference>
<name>A0A1G4I369_TRYEQ</name>
<feature type="region of interest" description="Disordered" evidence="1">
    <location>
        <begin position="1"/>
        <end position="40"/>
    </location>
</feature>
<keyword evidence="3" id="KW-1185">Reference proteome</keyword>
<dbReference type="RefSeq" id="XP_067077628.1">
    <property type="nucleotide sequence ID" value="XM_067221527.1"/>
</dbReference>
<evidence type="ECO:0000313" key="2">
    <source>
        <dbReference type="EMBL" id="SCU66143.1"/>
    </source>
</evidence>
<gene>
    <name evidence="2" type="ORF">TEOVI_000916100</name>
</gene>
<dbReference type="FunFam" id="3.90.190.10:FF:000156">
    <property type="entry name" value="Inositol_hexakisphosphate"/>
    <property type="match status" value="1"/>
</dbReference>
<evidence type="ECO:0000313" key="3">
    <source>
        <dbReference type="Proteomes" id="UP000195570"/>
    </source>
</evidence>
<dbReference type="InterPro" id="IPR050561">
    <property type="entry name" value="PTP"/>
</dbReference>
<dbReference type="SMART" id="SM01301">
    <property type="entry name" value="PTPlike_phytase"/>
    <property type="match status" value="3"/>
</dbReference>
<dbReference type="SUPFAM" id="SSF52799">
    <property type="entry name" value="(Phosphotyrosine protein) phosphatases II"/>
    <property type="match status" value="3"/>
</dbReference>
<feature type="compositionally biased region" description="Acidic residues" evidence="1">
    <location>
        <begin position="143"/>
        <end position="157"/>
    </location>
</feature>
<dbReference type="EMBL" id="CZPT02000501">
    <property type="protein sequence ID" value="SCU66143.1"/>
    <property type="molecule type" value="Genomic_DNA"/>
</dbReference>
<feature type="region of interest" description="Disordered" evidence="1">
    <location>
        <begin position="139"/>
        <end position="158"/>
    </location>
</feature>
<proteinExistence type="predicted"/>
<evidence type="ECO:0000256" key="1">
    <source>
        <dbReference type="SAM" id="MobiDB-lite"/>
    </source>
</evidence>
<reference evidence="2" key="1">
    <citation type="submission" date="2016-09" db="EMBL/GenBank/DDBJ databases">
        <authorList>
            <person name="Hebert L."/>
            <person name="Moumen B."/>
        </authorList>
    </citation>
    <scope>NUCLEOTIDE SEQUENCE [LARGE SCALE GENOMIC DNA]</scope>
    <source>
        <strain evidence="2">OVI</strain>
    </source>
</reference>
<comment type="caution">
    <text evidence="2">The sequence shown here is derived from an EMBL/GenBank/DDBJ whole genome shotgun (WGS) entry which is preliminary data.</text>
</comment>
<protein>
    <submittedName>
        <fullName evidence="2">Inositol hexakisphosphate, putative</fullName>
    </submittedName>
</protein>
<dbReference type="GeneID" id="92383095"/>
<sequence length="1518" mass="170407">MKQKETASDINGARSLQGSAGTVASPRPPTVYKTYGGSSHLPLIGRLQRAVRRPGSRSRLTLTTSGSSEELTNLKQLLQTQKDRLSRRCQMIDDSLEDCSANRENGTAGIVEGGEEGGKEGVTCPAIRRLAERMLGHVNPETNDLEEYEDEEEEEDSEVRALEDDLCRREARLNIIKDKMKRLWVEKQISPAAAVPPPEPTVLAATTDQEVIDVAEMMYKFASGTSRDNENGKEKMEGSSSIIVGDQQVFDDGISDATAISITDSPATVRPSGAIKSEERACLVPLRSSSLGRLTSGARVFMDLLPNMRDIIVLSPGEVGVARRGDILSENHILKVDSQEALRSRKGAMGIISGAPYFRMVPKLNVAGVGQPRASAVRTIVNELRRVMDGLVVWVNLREEPLVYINNEAHIVRQRSDPTTPIIIPHVTGKSIALIDDKLKKEVIREASENSGNVSVHMEGKDGHMEDQWESVEKDQVFTLEEVFRPLRTNIVYHRLPITQNVGPQPGDFDFVFDLCSDDPRKMIIFNCQTGRGKTSAMMTIASIVRFYQLFAHDAVLDASLLRTEGRCFSFRTIKTIVSLIPNGKLHERRLLVLLDLSDKVYSIADHINNAFTSGTTPAEEAIMHLKQYAYFLVFSYYCEQRIWSFSTKQPFSQWLLGNNEIKLLLERIETMEEEFKEERIAAPVSEAGDFDTDPVRKRRGTVLSANRILCSFPFFASGKEETIGSLRQLAPGVPIFTCGRLTEEGRQCVVKDMRHYFPGKIMWLSLRAEPMVFINEMGYTLVDYDVTTYGKGGEGITMHTSLHAIEQMEERLRRDVLLEAQEHKGYILLHNFDETGKRKAMQIKACSVRTPRSIMTDFAATYDVSYFRIPIPLSGEMLPSDVDPLLEHLSKNTKDTTVFIINDTQGSVRTTVALNILTMYRVSRTCNLRSMSNPARIAAALRTGNSDVVLPQVDIIAYQGRVTDSATRNYKELQVASTICQMLRAGSLLCVTDALIDVGGCGKRWNIVHTIHHYANAITAGTIERTKGIREAVAMVRVYLFVLLSTIYIDAQGDYDAREPFNLWLERRVEVANILSGLEQRAKKAFKYITPSSVGIPSVVHRRGDVLTANYALKADHFPGCQKKGIRPEVCGAPNFRKVRDVNVYGVAIPTILGIRNILSLLGASFESLETYEGEQNDMDLHLGFAAPRLFDPRFQTETLSKPLRGHVVWVNLREEPILYVGDKPFVLRNLETPYVNVELTGIAADEVERVERQLRQDVLKEAEENEGLFLIHDEETPGELVGVCKPVTTEMVKTLRDVYDDFVSNGCRVTLLRLPVTDEQSPTEGNFDALVEALLPHITAHMDRRETLSFVFNCQMGRGRTTTGMVVCCLLIGLVMPEYYKELDSIYDPLYKEEDSKLACGEYRCISDLKRTLTGGREAKHRVDLVIEACSTMQNLRTAIEFFALQVQSPDVTEEQRGRAHHHGVHYLRRYFNLIAFAAYLEEEYDAMKKRVRCSFSRWLAQRRDVTTLCDSAALK</sequence>
<dbReference type="VEuPathDB" id="TriTrypDB:TEOVI_000916100"/>
<accession>A0A1G4I369</accession>
<organism evidence="2 3">
    <name type="scientific">Trypanosoma equiperdum</name>
    <dbReference type="NCBI Taxonomy" id="5694"/>
    <lineage>
        <taxon>Eukaryota</taxon>
        <taxon>Discoba</taxon>
        <taxon>Euglenozoa</taxon>
        <taxon>Kinetoplastea</taxon>
        <taxon>Metakinetoplastina</taxon>
        <taxon>Trypanosomatida</taxon>
        <taxon>Trypanosomatidae</taxon>
        <taxon>Trypanosoma</taxon>
    </lineage>
</organism>
<dbReference type="Proteomes" id="UP000195570">
    <property type="component" value="Unassembled WGS sequence"/>
</dbReference>
<dbReference type="CDD" id="cd14496">
    <property type="entry name" value="PTP_paladin"/>
    <property type="match status" value="2"/>
</dbReference>